<organism evidence="1 2">
    <name type="scientific">Peribacillus simplex</name>
    <dbReference type="NCBI Taxonomy" id="1478"/>
    <lineage>
        <taxon>Bacteria</taxon>
        <taxon>Bacillati</taxon>
        <taxon>Bacillota</taxon>
        <taxon>Bacilli</taxon>
        <taxon>Bacillales</taxon>
        <taxon>Bacillaceae</taxon>
        <taxon>Peribacillus</taxon>
    </lineage>
</organism>
<dbReference type="Proteomes" id="UP000182110">
    <property type="component" value="Unassembled WGS sequence"/>
</dbReference>
<keyword evidence="2" id="KW-1185">Reference proteome</keyword>
<proteinExistence type="predicted"/>
<sequence>MLILNWVFILNGLMHGEILHFNNRFIYNGSNCFLSNIIL</sequence>
<dbReference type="EMBL" id="CCXW01000001">
    <property type="protein sequence ID" value="CEG33729.1"/>
    <property type="molecule type" value="Genomic_DNA"/>
</dbReference>
<reference evidence="1 2" key="1">
    <citation type="journal article" date="2014" name="Genome Announc.">
        <title>Genome Sequence of Bacillus simplex Strain P558, Isolated from a Human Fecal Sample.</title>
        <authorList>
            <person name="Croce O."/>
            <person name="Hugon P."/>
            <person name="Lagier J.C."/>
            <person name="Bibi F."/>
            <person name="Robert C."/>
            <person name="Azhar E.I."/>
            <person name="Raoult D."/>
            <person name="Fournier P.E."/>
        </authorList>
    </citation>
    <scope>NUCLEOTIDE SEQUENCE [LARGE SCALE GENOMIC DNA]</scope>
    <source>
        <strain evidence="1 2">P558</strain>
    </source>
</reference>
<protein>
    <submittedName>
        <fullName evidence="1">Uncharacterized protein</fullName>
    </submittedName>
</protein>
<accession>A0AAN2PJC3</accession>
<dbReference type="AlphaFoldDB" id="A0AAN2PJC3"/>
<comment type="caution">
    <text evidence="1">The sequence shown here is derived from an EMBL/GenBank/DDBJ whole genome shotgun (WGS) entry which is preliminary data.</text>
</comment>
<evidence type="ECO:0000313" key="1">
    <source>
        <dbReference type="EMBL" id="CEG33729.1"/>
    </source>
</evidence>
<gene>
    <name evidence="1" type="ORF">BN1180_03909</name>
</gene>
<name>A0AAN2PJC3_9BACI</name>
<evidence type="ECO:0000313" key="2">
    <source>
        <dbReference type="Proteomes" id="UP000182110"/>
    </source>
</evidence>